<dbReference type="STRING" id="696281.Desru_0019"/>
<dbReference type="InterPro" id="IPR037523">
    <property type="entry name" value="VOC_core"/>
</dbReference>
<dbReference type="InterPro" id="IPR029068">
    <property type="entry name" value="Glyas_Bleomycin-R_OHBP_Dase"/>
</dbReference>
<dbReference type="KEGG" id="dru:Desru_0019"/>
<dbReference type="Gene3D" id="3.10.180.10">
    <property type="entry name" value="2,3-Dihydroxybiphenyl 1,2-Dioxygenase, domain 1"/>
    <property type="match status" value="1"/>
</dbReference>
<evidence type="ECO:0000313" key="2">
    <source>
        <dbReference type="EMBL" id="AEG58325.1"/>
    </source>
</evidence>
<dbReference type="CDD" id="cd07247">
    <property type="entry name" value="SgaA_N_like"/>
    <property type="match status" value="1"/>
</dbReference>
<sequence length="128" mass="14440">MAKINHPIFCHIEIPIHNLEKARDFYEKLFQWDIHILSGNHYALFPGGGFRRVEENKIGKITPFVQVPNLEASLKRIQALGGKILIARETAGTHGICAFFEDIDGNILGLYEPWQAKNNATGKKEKNG</sequence>
<dbReference type="SUPFAM" id="SSF54593">
    <property type="entry name" value="Glyoxalase/Bleomycin resistance protein/Dihydroxybiphenyl dioxygenase"/>
    <property type="match status" value="1"/>
</dbReference>
<dbReference type="HOGENOM" id="CLU_127592_3_0_9"/>
<gene>
    <name evidence="2" type="ordered locus">Desru_0019</name>
</gene>
<dbReference type="eggNOG" id="COG3324">
    <property type="taxonomic scope" value="Bacteria"/>
</dbReference>
<evidence type="ECO:0000259" key="1">
    <source>
        <dbReference type="PROSITE" id="PS51819"/>
    </source>
</evidence>
<accession>F6DL16</accession>
<keyword evidence="3" id="KW-1185">Reference proteome</keyword>
<dbReference type="PROSITE" id="PS51819">
    <property type="entry name" value="VOC"/>
    <property type="match status" value="1"/>
</dbReference>
<dbReference type="InterPro" id="IPR052164">
    <property type="entry name" value="Anthracycline_SecMetBiosynth"/>
</dbReference>
<dbReference type="OrthoDB" id="9804235at2"/>
<dbReference type="RefSeq" id="WP_013840107.1">
    <property type="nucleotide sequence ID" value="NC_015589.1"/>
</dbReference>
<proteinExistence type="predicted"/>
<organism evidence="2 3">
    <name type="scientific">Desulforamulus ruminis (strain ATCC 23193 / DSM 2154 / NCIMB 8452 / DL)</name>
    <name type="common">Desulfotomaculum ruminis</name>
    <dbReference type="NCBI Taxonomy" id="696281"/>
    <lineage>
        <taxon>Bacteria</taxon>
        <taxon>Bacillati</taxon>
        <taxon>Bacillota</taxon>
        <taxon>Clostridia</taxon>
        <taxon>Eubacteriales</taxon>
        <taxon>Peptococcaceae</taxon>
        <taxon>Desulforamulus</taxon>
    </lineage>
</organism>
<dbReference type="Proteomes" id="UP000009234">
    <property type="component" value="Chromosome"/>
</dbReference>
<reference evidence="2 3" key="2">
    <citation type="journal article" date="2012" name="Stand. Genomic Sci.">
        <title>Complete genome sequence of the sulfate-reducing firmicute Desulfotomaculum ruminis type strain (DL(T)).</title>
        <authorList>
            <person name="Spring S."/>
            <person name="Visser M."/>
            <person name="Lu M."/>
            <person name="Copeland A."/>
            <person name="Lapidus A."/>
            <person name="Lucas S."/>
            <person name="Cheng J.F."/>
            <person name="Han C."/>
            <person name="Tapia R."/>
            <person name="Goodwin L.A."/>
            <person name="Pitluck S."/>
            <person name="Ivanova N."/>
            <person name="Land M."/>
            <person name="Hauser L."/>
            <person name="Larimer F."/>
            <person name="Rohde M."/>
            <person name="Goker M."/>
            <person name="Detter J.C."/>
            <person name="Kyrpides N.C."/>
            <person name="Woyke T."/>
            <person name="Schaap P.J."/>
            <person name="Plugge C.M."/>
            <person name="Muyzer G."/>
            <person name="Kuever J."/>
            <person name="Pereira I.A."/>
            <person name="Parshina S.N."/>
            <person name="Bernier-Latmani R."/>
            <person name="Stams A.J."/>
            <person name="Klenk H.P."/>
        </authorList>
    </citation>
    <scope>NUCLEOTIDE SEQUENCE [LARGE SCALE GENOMIC DNA]</scope>
    <source>
        <strain evidence="3">ATCC 23193 / DSM 2154 / NCIB 8452 / DL</strain>
    </source>
</reference>
<reference evidence="3" key="1">
    <citation type="submission" date="2011-05" db="EMBL/GenBank/DDBJ databases">
        <title>Complete sequence of Desulfotomaculum ruminis DSM 2154.</title>
        <authorList>
            <person name="Lucas S."/>
            <person name="Copeland A."/>
            <person name="Lapidus A."/>
            <person name="Cheng J.-F."/>
            <person name="Goodwin L."/>
            <person name="Pitluck S."/>
            <person name="Lu M."/>
            <person name="Detter J.C."/>
            <person name="Han C."/>
            <person name="Tapia R."/>
            <person name="Land M."/>
            <person name="Hauser L."/>
            <person name="Kyrpides N."/>
            <person name="Ivanova N."/>
            <person name="Mikhailova N."/>
            <person name="Pagani I."/>
            <person name="Stams A.J.M."/>
            <person name="Plugge C.M."/>
            <person name="Muyzer G."/>
            <person name="Kuever J."/>
            <person name="Parshina S.N."/>
            <person name="Ivanova A.E."/>
            <person name="Nazina T.N."/>
            <person name="Brambilla E."/>
            <person name="Spring S."/>
            <person name="Klenk H.-P."/>
            <person name="Woyke T."/>
        </authorList>
    </citation>
    <scope>NUCLEOTIDE SEQUENCE [LARGE SCALE GENOMIC DNA]</scope>
    <source>
        <strain evidence="3">ATCC 23193 / DSM 2154 / NCIB 8452 / DL</strain>
    </source>
</reference>
<protein>
    <recommendedName>
        <fullName evidence="1">VOC domain-containing protein</fullName>
    </recommendedName>
</protein>
<dbReference type="PANTHER" id="PTHR33993">
    <property type="entry name" value="GLYOXALASE-RELATED"/>
    <property type="match status" value="1"/>
</dbReference>
<dbReference type="AlphaFoldDB" id="F6DL16"/>
<feature type="domain" description="VOC" evidence="1">
    <location>
        <begin position="8"/>
        <end position="113"/>
    </location>
</feature>
<evidence type="ECO:0000313" key="3">
    <source>
        <dbReference type="Proteomes" id="UP000009234"/>
    </source>
</evidence>
<name>F6DL16_DESRL</name>
<dbReference type="EMBL" id="CP002780">
    <property type="protein sequence ID" value="AEG58325.1"/>
    <property type="molecule type" value="Genomic_DNA"/>
</dbReference>